<keyword evidence="4" id="KW-0808">Transferase</keyword>
<proteinExistence type="predicted"/>
<dbReference type="GO" id="GO:0046983">
    <property type="term" value="F:protein dimerization activity"/>
    <property type="evidence" value="ECO:0007669"/>
    <property type="project" value="InterPro"/>
</dbReference>
<keyword evidence="7" id="KW-0067">ATP-binding</keyword>
<evidence type="ECO:0000256" key="1">
    <source>
        <dbReference type="ARBA" id="ARBA00000085"/>
    </source>
</evidence>
<dbReference type="eggNOG" id="COG4585">
    <property type="taxonomic scope" value="Bacteria"/>
</dbReference>
<dbReference type="InterPro" id="IPR050482">
    <property type="entry name" value="Sensor_HK_TwoCompSys"/>
</dbReference>
<accession>R4KJG1</accession>
<protein>
    <recommendedName>
        <fullName evidence="2">histidine kinase</fullName>
        <ecNumber evidence="2">2.7.13.3</ecNumber>
    </recommendedName>
</protein>
<dbReference type="Pfam" id="PF02518">
    <property type="entry name" value="HATPase_c"/>
    <property type="match status" value="1"/>
</dbReference>
<dbReference type="InterPro" id="IPR036890">
    <property type="entry name" value="HATPase_C_sf"/>
</dbReference>
<dbReference type="STRING" id="767817.Desgi_1130"/>
<evidence type="ECO:0000313" key="12">
    <source>
        <dbReference type="Proteomes" id="UP000013520"/>
    </source>
</evidence>
<keyword evidence="3" id="KW-0597">Phosphoprotein</keyword>
<evidence type="ECO:0000256" key="2">
    <source>
        <dbReference type="ARBA" id="ARBA00012438"/>
    </source>
</evidence>
<dbReference type="GO" id="GO:0016020">
    <property type="term" value="C:membrane"/>
    <property type="evidence" value="ECO:0007669"/>
    <property type="project" value="InterPro"/>
</dbReference>
<dbReference type="Proteomes" id="UP000013520">
    <property type="component" value="Chromosome"/>
</dbReference>
<evidence type="ECO:0000256" key="5">
    <source>
        <dbReference type="ARBA" id="ARBA00022741"/>
    </source>
</evidence>
<feature type="domain" description="Histidine kinase/HSP90-like ATPase" evidence="9">
    <location>
        <begin position="236"/>
        <end position="333"/>
    </location>
</feature>
<dbReference type="OrthoDB" id="9781904at2"/>
<evidence type="ECO:0000259" key="10">
    <source>
        <dbReference type="Pfam" id="PF07730"/>
    </source>
</evidence>
<dbReference type="SUPFAM" id="SSF55874">
    <property type="entry name" value="ATPase domain of HSP90 chaperone/DNA topoisomerase II/histidine kinase"/>
    <property type="match status" value="1"/>
</dbReference>
<dbReference type="GO" id="GO:0000155">
    <property type="term" value="F:phosphorelay sensor kinase activity"/>
    <property type="evidence" value="ECO:0007669"/>
    <property type="project" value="InterPro"/>
</dbReference>
<dbReference type="AlphaFoldDB" id="R4KJG1"/>
<keyword evidence="12" id="KW-1185">Reference proteome</keyword>
<dbReference type="PANTHER" id="PTHR24421">
    <property type="entry name" value="NITRATE/NITRITE SENSOR PROTEIN NARX-RELATED"/>
    <property type="match status" value="1"/>
</dbReference>
<evidence type="ECO:0000256" key="4">
    <source>
        <dbReference type="ARBA" id="ARBA00022679"/>
    </source>
</evidence>
<reference evidence="11 12" key="1">
    <citation type="submission" date="2012-01" db="EMBL/GenBank/DDBJ databases">
        <title>Complete sequence of Desulfotomaculum gibsoniae DSM 7213.</title>
        <authorList>
            <consortium name="US DOE Joint Genome Institute"/>
            <person name="Lucas S."/>
            <person name="Han J."/>
            <person name="Lapidus A."/>
            <person name="Cheng J.-F."/>
            <person name="Goodwin L."/>
            <person name="Pitluck S."/>
            <person name="Peters L."/>
            <person name="Ovchinnikova G."/>
            <person name="Teshima H."/>
            <person name="Detter J.C."/>
            <person name="Han C."/>
            <person name="Tapia R."/>
            <person name="Land M."/>
            <person name="Hauser L."/>
            <person name="Kyrpides N."/>
            <person name="Ivanova N."/>
            <person name="Pagani I."/>
            <person name="Parshina S."/>
            <person name="Plugge C."/>
            <person name="Muyzer G."/>
            <person name="Kuever J."/>
            <person name="Ivanova A."/>
            <person name="Nazina T."/>
            <person name="Klenk H.-P."/>
            <person name="Brambilla E."/>
            <person name="Spring S."/>
            <person name="Stams A.F."/>
            <person name="Woyke T."/>
        </authorList>
    </citation>
    <scope>NUCLEOTIDE SEQUENCE [LARGE SCALE GENOMIC DNA]</scope>
    <source>
        <strain evidence="11 12">DSM 7213</strain>
    </source>
</reference>
<evidence type="ECO:0000256" key="6">
    <source>
        <dbReference type="ARBA" id="ARBA00022777"/>
    </source>
</evidence>
<name>R4KJG1_9FIRM</name>
<organism evidence="11 12">
    <name type="scientific">Desulfoscipio gibsoniae DSM 7213</name>
    <dbReference type="NCBI Taxonomy" id="767817"/>
    <lineage>
        <taxon>Bacteria</taxon>
        <taxon>Bacillati</taxon>
        <taxon>Bacillota</taxon>
        <taxon>Clostridia</taxon>
        <taxon>Eubacteriales</taxon>
        <taxon>Desulfallaceae</taxon>
        <taxon>Desulfoscipio</taxon>
    </lineage>
</organism>
<evidence type="ECO:0000313" key="11">
    <source>
        <dbReference type="EMBL" id="AGL00655.1"/>
    </source>
</evidence>
<comment type="catalytic activity">
    <reaction evidence="1">
        <text>ATP + protein L-histidine = ADP + protein N-phospho-L-histidine.</text>
        <dbReference type="EC" id="2.7.13.3"/>
    </reaction>
</comment>
<gene>
    <name evidence="11" type="ORF">Desgi_1130</name>
</gene>
<evidence type="ECO:0000256" key="3">
    <source>
        <dbReference type="ARBA" id="ARBA00022553"/>
    </source>
</evidence>
<dbReference type="HOGENOM" id="CLU_780154_0_0_9"/>
<sequence>MANVDQVLFKRANRFIINSYRKKRGGGEGAGLMEKLFAQAVSQLFDKQDKGIDEELEVLLDVIYETFYSTLFEDIAVESKVRWLMKLVSAIYLQYLNDILEKVGKEKELSEENLRRGIVAAQENERRRITIMLHDDVIQSLAGVLLQVQMVSQMIKEGLNNGLMDVRKLLVELEETVRNTIKSCRLTTRDGDTFLLEKAGFIPAVESYILGFKNKNGIKVILDFKDADLIKAQMNIHLFYIIREALTNIKKYAEASLISVMIGKVENELVLNVKDNGKGFLWDENNSFISEVSLVNHFGLFCIEQRTKILRGKLTINTAPGYGTELIVKVPIDELELDKPIVKSRRGSPWIRSGY</sequence>
<keyword evidence="8" id="KW-0902">Two-component regulatory system</keyword>
<dbReference type="EC" id="2.7.13.3" evidence="2"/>
<dbReference type="GO" id="GO:0005524">
    <property type="term" value="F:ATP binding"/>
    <property type="evidence" value="ECO:0007669"/>
    <property type="project" value="UniProtKB-KW"/>
</dbReference>
<feature type="domain" description="Signal transduction histidine kinase subgroup 3 dimerisation and phosphoacceptor" evidence="10">
    <location>
        <begin position="125"/>
        <end position="186"/>
    </location>
</feature>
<dbReference type="KEGG" id="dgi:Desgi_1130"/>
<dbReference type="InterPro" id="IPR011712">
    <property type="entry name" value="Sig_transdc_His_kin_sub3_dim/P"/>
</dbReference>
<dbReference type="Pfam" id="PF07730">
    <property type="entry name" value="HisKA_3"/>
    <property type="match status" value="1"/>
</dbReference>
<evidence type="ECO:0000256" key="8">
    <source>
        <dbReference type="ARBA" id="ARBA00023012"/>
    </source>
</evidence>
<dbReference type="CDD" id="cd16917">
    <property type="entry name" value="HATPase_UhpB-NarQ-NarX-like"/>
    <property type="match status" value="1"/>
</dbReference>
<dbReference type="InterPro" id="IPR003594">
    <property type="entry name" value="HATPase_dom"/>
</dbReference>
<keyword evidence="6 11" id="KW-0418">Kinase</keyword>
<dbReference type="EMBL" id="CP003273">
    <property type="protein sequence ID" value="AGL00655.1"/>
    <property type="molecule type" value="Genomic_DNA"/>
</dbReference>
<dbReference type="PANTHER" id="PTHR24421:SF10">
    <property type="entry name" value="NITRATE_NITRITE SENSOR PROTEIN NARQ"/>
    <property type="match status" value="1"/>
</dbReference>
<keyword evidence="5" id="KW-0547">Nucleotide-binding</keyword>
<evidence type="ECO:0000256" key="7">
    <source>
        <dbReference type="ARBA" id="ARBA00022840"/>
    </source>
</evidence>
<evidence type="ECO:0000259" key="9">
    <source>
        <dbReference type="Pfam" id="PF02518"/>
    </source>
</evidence>
<dbReference type="Gene3D" id="3.30.565.10">
    <property type="entry name" value="Histidine kinase-like ATPase, C-terminal domain"/>
    <property type="match status" value="1"/>
</dbReference>
<dbReference type="Gene3D" id="1.20.5.1930">
    <property type="match status" value="1"/>
</dbReference>